<dbReference type="OrthoDB" id="1797524at2"/>
<dbReference type="EMBL" id="MCIA01000015">
    <property type="protein sequence ID" value="RKD31886.1"/>
    <property type="molecule type" value="Genomic_DNA"/>
</dbReference>
<accession>A0A419T380</accession>
<protein>
    <submittedName>
        <fullName evidence="1">Uncharacterized protein</fullName>
    </submittedName>
</protein>
<keyword evidence="2" id="KW-1185">Reference proteome</keyword>
<evidence type="ECO:0000313" key="1">
    <source>
        <dbReference type="EMBL" id="RKD31886.1"/>
    </source>
</evidence>
<reference evidence="1 2" key="1">
    <citation type="submission" date="2016-08" db="EMBL/GenBank/DDBJ databases">
        <title>A new outlook on sporulation: Clostridium algidixylanolyticum.</title>
        <authorList>
            <person name="Poppleton D.I."/>
            <person name="Gribaldo S."/>
        </authorList>
    </citation>
    <scope>NUCLEOTIDE SEQUENCE [LARGE SCALE GENOMIC DNA]</scope>
    <source>
        <strain evidence="1 2">SPL73</strain>
    </source>
</reference>
<dbReference type="AlphaFoldDB" id="A0A419T380"/>
<dbReference type="RefSeq" id="WP_120196789.1">
    <property type="nucleotide sequence ID" value="NZ_MCIA01000015.1"/>
</dbReference>
<proteinExistence type="predicted"/>
<evidence type="ECO:0000313" key="2">
    <source>
        <dbReference type="Proteomes" id="UP000284277"/>
    </source>
</evidence>
<name>A0A419T380_9FIRM</name>
<organism evidence="1 2">
    <name type="scientific">Lacrimispora algidixylanolytica</name>
    <dbReference type="NCBI Taxonomy" id="94868"/>
    <lineage>
        <taxon>Bacteria</taxon>
        <taxon>Bacillati</taxon>
        <taxon>Bacillota</taxon>
        <taxon>Clostridia</taxon>
        <taxon>Lachnospirales</taxon>
        <taxon>Lachnospiraceae</taxon>
        <taxon>Lacrimispora</taxon>
    </lineage>
</organism>
<gene>
    <name evidence="1" type="ORF">BET01_19135</name>
</gene>
<sequence>MSSCTYIASNTPLPEVKNPHCKSMSVNEALSMGMIVPDFLLNSDSNRDAPGVILWLDTETKLDTELGALVDGDFDDDLAILILDGDTDDIYTEKKYKAYMEWTCTKGRSQKVIEYIREQLTYTDEIEIWNIWKGSESRPQIDKRLISIEAFTSDDLVCFENSDVFSQPSTQYCLVITKESI</sequence>
<comment type="caution">
    <text evidence="1">The sequence shown here is derived from an EMBL/GenBank/DDBJ whole genome shotgun (WGS) entry which is preliminary data.</text>
</comment>
<dbReference type="Proteomes" id="UP000284277">
    <property type="component" value="Unassembled WGS sequence"/>
</dbReference>